<dbReference type="EMBL" id="KV423924">
    <property type="protein sequence ID" value="KZT61321.1"/>
    <property type="molecule type" value="Genomic_DNA"/>
</dbReference>
<evidence type="ECO:0000313" key="2">
    <source>
        <dbReference type="EMBL" id="KZT61321.1"/>
    </source>
</evidence>
<name>A0A165J3F4_9BASI</name>
<gene>
    <name evidence="2" type="ORF">CALCODRAFT_26328</name>
</gene>
<feature type="region of interest" description="Disordered" evidence="1">
    <location>
        <begin position="55"/>
        <end position="103"/>
    </location>
</feature>
<reference evidence="2 3" key="1">
    <citation type="journal article" date="2016" name="Mol. Biol. Evol.">
        <title>Comparative Genomics of Early-Diverging Mushroom-Forming Fungi Provides Insights into the Origins of Lignocellulose Decay Capabilities.</title>
        <authorList>
            <person name="Nagy L.G."/>
            <person name="Riley R."/>
            <person name="Tritt A."/>
            <person name="Adam C."/>
            <person name="Daum C."/>
            <person name="Floudas D."/>
            <person name="Sun H."/>
            <person name="Yadav J.S."/>
            <person name="Pangilinan J."/>
            <person name="Larsson K.H."/>
            <person name="Matsuura K."/>
            <person name="Barry K."/>
            <person name="Labutti K."/>
            <person name="Kuo R."/>
            <person name="Ohm R.A."/>
            <person name="Bhattacharya S.S."/>
            <person name="Shirouzu T."/>
            <person name="Yoshinaga Y."/>
            <person name="Martin F.M."/>
            <person name="Grigoriev I.V."/>
            <person name="Hibbett D.S."/>
        </authorList>
    </citation>
    <scope>NUCLEOTIDE SEQUENCE [LARGE SCALE GENOMIC DNA]</scope>
    <source>
        <strain evidence="2 3">HHB12733</strain>
    </source>
</reference>
<evidence type="ECO:0000313" key="3">
    <source>
        <dbReference type="Proteomes" id="UP000076842"/>
    </source>
</evidence>
<proteinExistence type="predicted"/>
<feature type="compositionally biased region" description="Polar residues" evidence="1">
    <location>
        <begin position="90"/>
        <end position="103"/>
    </location>
</feature>
<dbReference type="AlphaFoldDB" id="A0A165J3F4"/>
<accession>A0A165J3F4</accession>
<protein>
    <submittedName>
        <fullName evidence="2">Uncharacterized protein</fullName>
    </submittedName>
</protein>
<sequence length="195" mass="22487">MAGGRRAQYVAGSAVTRFHFWTHWVRHTGHSTLHFIRPVRSVMHLQERRWPPPRIRACEHPAHTPEPTNPKETNPESPEQEPRNPETESSRSQSQEADTDAQTRSTRLYRIAIQVSSTTQALCSVCSSFSLYVFQFVTIPNLHLYCIGSMARYGPMKHYAQNTERRVWGLGAVVEEGDWMGSAFRGLLFWVWMFL</sequence>
<keyword evidence="3" id="KW-1185">Reference proteome</keyword>
<dbReference type="InParanoid" id="A0A165J3F4"/>
<evidence type="ECO:0000256" key="1">
    <source>
        <dbReference type="SAM" id="MobiDB-lite"/>
    </source>
</evidence>
<organism evidence="2 3">
    <name type="scientific">Calocera cornea HHB12733</name>
    <dbReference type="NCBI Taxonomy" id="1353952"/>
    <lineage>
        <taxon>Eukaryota</taxon>
        <taxon>Fungi</taxon>
        <taxon>Dikarya</taxon>
        <taxon>Basidiomycota</taxon>
        <taxon>Agaricomycotina</taxon>
        <taxon>Dacrymycetes</taxon>
        <taxon>Dacrymycetales</taxon>
        <taxon>Dacrymycetaceae</taxon>
        <taxon>Calocera</taxon>
    </lineage>
</organism>
<feature type="compositionally biased region" description="Basic and acidic residues" evidence="1">
    <location>
        <begin position="80"/>
        <end position="89"/>
    </location>
</feature>
<dbReference type="Proteomes" id="UP000076842">
    <property type="component" value="Unassembled WGS sequence"/>
</dbReference>